<dbReference type="GO" id="GO:0008977">
    <property type="term" value="F:prephenate dehydrogenase (NAD+) activity"/>
    <property type="evidence" value="ECO:0007669"/>
    <property type="project" value="InterPro"/>
</dbReference>
<dbReference type="GO" id="GO:0004665">
    <property type="term" value="F:prephenate dehydrogenase (NADP+) activity"/>
    <property type="evidence" value="ECO:0007669"/>
    <property type="project" value="InterPro"/>
</dbReference>
<dbReference type="Proteomes" id="UP000442533">
    <property type="component" value="Unassembled WGS sequence"/>
</dbReference>
<proteinExistence type="predicted"/>
<reference evidence="3 4" key="1">
    <citation type="submission" date="2019-11" db="EMBL/GenBank/DDBJ databases">
        <authorList>
            <person name="Dong K."/>
        </authorList>
    </citation>
    <scope>NUCLEOTIDE SEQUENCE [LARGE SCALE GENOMIC DNA]</scope>
    <source>
        <strain evidence="3 4">JCM 17370</strain>
    </source>
</reference>
<organism evidence="3 4">
    <name type="scientific">Paracoccus limosus</name>
    <dbReference type="NCBI Taxonomy" id="913252"/>
    <lineage>
        <taxon>Bacteria</taxon>
        <taxon>Pseudomonadati</taxon>
        <taxon>Pseudomonadota</taxon>
        <taxon>Alphaproteobacteria</taxon>
        <taxon>Rhodobacterales</taxon>
        <taxon>Paracoccaceae</taxon>
        <taxon>Paracoccus</taxon>
    </lineage>
</organism>
<dbReference type="GO" id="GO:0070403">
    <property type="term" value="F:NAD+ binding"/>
    <property type="evidence" value="ECO:0007669"/>
    <property type="project" value="InterPro"/>
</dbReference>
<dbReference type="InterPro" id="IPR046826">
    <property type="entry name" value="PDH_N"/>
</dbReference>
<dbReference type="PROSITE" id="PS51176">
    <property type="entry name" value="PDH_ADH"/>
    <property type="match status" value="1"/>
</dbReference>
<feature type="domain" description="Prephenate/arogenate dehydrogenase" evidence="2">
    <location>
        <begin position="13"/>
        <end position="245"/>
    </location>
</feature>
<evidence type="ECO:0000259" key="2">
    <source>
        <dbReference type="PROSITE" id="PS51176"/>
    </source>
</evidence>
<dbReference type="AlphaFoldDB" id="A0A844H7K7"/>
<dbReference type="InterPro" id="IPR036291">
    <property type="entry name" value="NAD(P)-bd_dom_sf"/>
</dbReference>
<dbReference type="SUPFAM" id="SSF51735">
    <property type="entry name" value="NAD(P)-binding Rossmann-fold domains"/>
    <property type="match status" value="1"/>
</dbReference>
<name>A0A844H7K7_9RHOB</name>
<protein>
    <submittedName>
        <fullName evidence="3">Prephenate dehydrogenase/arogenate dehydrogenase family protein</fullName>
    </submittedName>
</protein>
<dbReference type="PANTHER" id="PTHR21363:SF0">
    <property type="entry name" value="PREPHENATE DEHYDROGENASE [NADP(+)]"/>
    <property type="match status" value="1"/>
</dbReference>
<evidence type="ECO:0000256" key="1">
    <source>
        <dbReference type="ARBA" id="ARBA00023002"/>
    </source>
</evidence>
<dbReference type="Gene3D" id="3.40.50.720">
    <property type="entry name" value="NAD(P)-binding Rossmann-like Domain"/>
    <property type="match status" value="1"/>
</dbReference>
<keyword evidence="1" id="KW-0560">Oxidoreductase</keyword>
<dbReference type="PANTHER" id="PTHR21363">
    <property type="entry name" value="PREPHENATE DEHYDROGENASE"/>
    <property type="match status" value="1"/>
</dbReference>
<keyword evidence="4" id="KW-1185">Reference proteome</keyword>
<dbReference type="InterPro" id="IPR003099">
    <property type="entry name" value="Prephen_DH"/>
</dbReference>
<dbReference type="Pfam" id="PF02153">
    <property type="entry name" value="PDH_N"/>
    <property type="match status" value="1"/>
</dbReference>
<dbReference type="OrthoDB" id="9800497at2"/>
<gene>
    <name evidence="3" type="ORF">GL279_11630</name>
</gene>
<accession>A0A844H7K7</accession>
<dbReference type="GO" id="GO:0006571">
    <property type="term" value="P:tyrosine biosynthetic process"/>
    <property type="evidence" value="ECO:0007669"/>
    <property type="project" value="InterPro"/>
</dbReference>
<comment type="caution">
    <text evidence="3">The sequence shown here is derived from an EMBL/GenBank/DDBJ whole genome shotgun (WGS) entry which is preliminary data.</text>
</comment>
<dbReference type="SUPFAM" id="SSF48179">
    <property type="entry name" value="6-phosphogluconate dehydrogenase C-terminal domain-like"/>
    <property type="match status" value="1"/>
</dbReference>
<evidence type="ECO:0000313" key="3">
    <source>
        <dbReference type="EMBL" id="MTH35251.1"/>
    </source>
</evidence>
<evidence type="ECO:0000313" key="4">
    <source>
        <dbReference type="Proteomes" id="UP000442533"/>
    </source>
</evidence>
<dbReference type="RefSeq" id="WP_155064805.1">
    <property type="nucleotide sequence ID" value="NZ_WMIF01000015.1"/>
</dbReference>
<dbReference type="InterPro" id="IPR050812">
    <property type="entry name" value="Preph/Arog_dehydrog"/>
</dbReference>
<dbReference type="EMBL" id="WMIF01000015">
    <property type="protein sequence ID" value="MTH35251.1"/>
    <property type="molecule type" value="Genomic_DNA"/>
</dbReference>
<dbReference type="InterPro" id="IPR008927">
    <property type="entry name" value="6-PGluconate_DH-like_C_sf"/>
</dbReference>
<sequence length="245" mass="26231">MITRPASTPALQPSLLLVGFGAFGRLCARLLAPHLRLAVCDPDPQAGALARQMGLALAAPEAAGDFDFVLLAVPVPALEPSLRRIAPHLRAGQMVLDVCSVKEGPAALMLRLLPESVQLLATHPMFGPQSCTGAPAGGRVVLCPLRGEWRRVAGFLRRLGLRPILSTPQDHDRHAAMTQGLTHLLARAMAGFDPHPAIRTRSFDLLMQALAMVGQDAPEVYEAVTRGNAHVAPLRERLMRNLAQG</sequence>